<evidence type="ECO:0000313" key="2">
    <source>
        <dbReference type="Proteomes" id="UP000202440"/>
    </source>
</evidence>
<name>A0A222FGH6_9GAMM</name>
<dbReference type="SUPFAM" id="SSF52096">
    <property type="entry name" value="ClpP/crotonase"/>
    <property type="match status" value="1"/>
</dbReference>
<dbReference type="KEGG" id="bsan:CHH28_00880"/>
<evidence type="ECO:0000313" key="1">
    <source>
        <dbReference type="EMBL" id="ASP37323.1"/>
    </source>
</evidence>
<dbReference type="GO" id="GO:0006635">
    <property type="term" value="P:fatty acid beta-oxidation"/>
    <property type="evidence" value="ECO:0007669"/>
    <property type="project" value="TreeGrafter"/>
</dbReference>
<dbReference type="Proteomes" id="UP000202440">
    <property type="component" value="Chromosome"/>
</dbReference>
<dbReference type="PANTHER" id="PTHR11941:SF75">
    <property type="entry name" value="ENOYL-COA HYDRATASE_ISOMERASE FAMILY PROTEIN"/>
    <property type="match status" value="1"/>
</dbReference>
<sequence>MSLMTLEARGQVALLTMTGGENRHNPEFLQQFQQILDQVESDEHYQALVLASDDDKNWSLGLDTDWLAAASQQGRDDDIRALLNGLIQLLKRLLSFPLPVIAAVSGHAYGNGAILACACDFRLMRSDRGFFCFPEVNVGVPFFPSMFELIERVMPSSLFNRMLHSGERQDAATLLSHGVIEQAVSGKDETLDQALAFAGEFHKPRWVFAENKRRRFRAVFEVMEKHDPQATEYLIFALAQQCRN</sequence>
<dbReference type="EMBL" id="CP022530">
    <property type="protein sequence ID" value="ASP37323.1"/>
    <property type="molecule type" value="Genomic_DNA"/>
</dbReference>
<gene>
    <name evidence="1" type="ORF">CHH28_00880</name>
</gene>
<dbReference type="Pfam" id="PF00378">
    <property type="entry name" value="ECH_1"/>
    <property type="match status" value="1"/>
</dbReference>
<dbReference type="OrthoDB" id="9807606at2"/>
<dbReference type="RefSeq" id="WP_094058541.1">
    <property type="nucleotide sequence ID" value="NZ_CP022530.1"/>
</dbReference>
<accession>A0A222FGH6</accession>
<dbReference type="AlphaFoldDB" id="A0A222FGH6"/>
<dbReference type="InterPro" id="IPR001753">
    <property type="entry name" value="Enoyl-CoA_hydra/iso"/>
</dbReference>
<dbReference type="Gene3D" id="3.90.226.10">
    <property type="entry name" value="2-enoyl-CoA Hydratase, Chain A, domain 1"/>
    <property type="match status" value="1"/>
</dbReference>
<organism evidence="1 2">
    <name type="scientific">Bacterioplanes sanyensis</name>
    <dbReference type="NCBI Taxonomy" id="1249553"/>
    <lineage>
        <taxon>Bacteria</taxon>
        <taxon>Pseudomonadati</taxon>
        <taxon>Pseudomonadota</taxon>
        <taxon>Gammaproteobacteria</taxon>
        <taxon>Oceanospirillales</taxon>
        <taxon>Oceanospirillaceae</taxon>
        <taxon>Bacterioplanes</taxon>
    </lineage>
</organism>
<dbReference type="CDD" id="cd06558">
    <property type="entry name" value="crotonase-like"/>
    <property type="match status" value="1"/>
</dbReference>
<dbReference type="GO" id="GO:0004165">
    <property type="term" value="F:delta(3)-delta(2)-enoyl-CoA isomerase activity"/>
    <property type="evidence" value="ECO:0007669"/>
    <property type="project" value="TreeGrafter"/>
</dbReference>
<dbReference type="InterPro" id="IPR029045">
    <property type="entry name" value="ClpP/crotonase-like_dom_sf"/>
</dbReference>
<keyword evidence="2" id="KW-1185">Reference proteome</keyword>
<dbReference type="PANTHER" id="PTHR11941">
    <property type="entry name" value="ENOYL-COA HYDRATASE-RELATED"/>
    <property type="match status" value="1"/>
</dbReference>
<reference evidence="1 2" key="1">
    <citation type="submission" date="2017-07" db="EMBL/GenBank/DDBJ databases">
        <title>Annotated genome sequence of Bacterioplanes sanyensis isolated from Red Sea.</title>
        <authorList>
            <person name="Rehman Z.U."/>
        </authorList>
    </citation>
    <scope>NUCLEOTIDE SEQUENCE [LARGE SCALE GENOMIC DNA]</scope>
    <source>
        <strain evidence="1 2">NV9</strain>
    </source>
</reference>
<evidence type="ECO:0008006" key="3">
    <source>
        <dbReference type="Google" id="ProtNLM"/>
    </source>
</evidence>
<proteinExistence type="predicted"/>
<protein>
    <recommendedName>
        <fullName evidence="3">Enoyl-CoA hydratase</fullName>
    </recommendedName>
</protein>